<organism evidence="1">
    <name type="scientific">marine sediment metagenome</name>
    <dbReference type="NCBI Taxonomy" id="412755"/>
    <lineage>
        <taxon>unclassified sequences</taxon>
        <taxon>metagenomes</taxon>
        <taxon>ecological metagenomes</taxon>
    </lineage>
</organism>
<reference evidence="1" key="1">
    <citation type="journal article" date="2015" name="Nature">
        <title>Complex archaea that bridge the gap between prokaryotes and eukaryotes.</title>
        <authorList>
            <person name="Spang A."/>
            <person name="Saw J.H."/>
            <person name="Jorgensen S.L."/>
            <person name="Zaremba-Niedzwiedzka K."/>
            <person name="Martijn J."/>
            <person name="Lind A.E."/>
            <person name="van Eijk R."/>
            <person name="Schleper C."/>
            <person name="Guy L."/>
            <person name="Ettema T.J."/>
        </authorList>
    </citation>
    <scope>NUCLEOTIDE SEQUENCE</scope>
</reference>
<gene>
    <name evidence="1" type="ORF">LCGC14_2465790</name>
</gene>
<sequence length="160" mass="18380">MDRIEEVKKILKNRIKASSFDSRDTQIWGIDESAEQINQLYNEPDQDEIERDKISKSNAIGMGLIPPDQSRLLTPEVMDAIRAKWYNEDKGETRRFVNLVKMSAEAQLAKDDARIEALIEEVVQGIEGFIQSPKMPNELSLCIKVWVETFKATHCKGKER</sequence>
<evidence type="ECO:0000313" key="1">
    <source>
        <dbReference type="EMBL" id="KKL19401.1"/>
    </source>
</evidence>
<dbReference type="EMBL" id="LAZR01038500">
    <property type="protein sequence ID" value="KKL19401.1"/>
    <property type="molecule type" value="Genomic_DNA"/>
</dbReference>
<accession>A0A0F9DP05</accession>
<name>A0A0F9DP05_9ZZZZ</name>
<proteinExistence type="predicted"/>
<protein>
    <submittedName>
        <fullName evidence="1">Uncharacterized protein</fullName>
    </submittedName>
</protein>
<comment type="caution">
    <text evidence="1">The sequence shown here is derived from an EMBL/GenBank/DDBJ whole genome shotgun (WGS) entry which is preliminary data.</text>
</comment>
<dbReference type="AlphaFoldDB" id="A0A0F9DP05"/>